<dbReference type="GO" id="GO:0005829">
    <property type="term" value="C:cytosol"/>
    <property type="evidence" value="ECO:0007669"/>
    <property type="project" value="TreeGrafter"/>
</dbReference>
<dbReference type="Gene3D" id="3.90.1440.10">
    <property type="entry name" value="SecA, preprotein cross-linking domain"/>
    <property type="match status" value="1"/>
</dbReference>
<proteinExistence type="inferred from homology"/>
<dbReference type="CDD" id="cd17928">
    <property type="entry name" value="DEXDc_SecA"/>
    <property type="match status" value="1"/>
</dbReference>
<dbReference type="GO" id="GO:0005886">
    <property type="term" value="C:plasma membrane"/>
    <property type="evidence" value="ECO:0007669"/>
    <property type="project" value="UniProtKB-SubCell"/>
</dbReference>
<dbReference type="PANTHER" id="PTHR30612:SF0">
    <property type="entry name" value="CHLOROPLAST PROTEIN-TRANSPORTING ATPASE"/>
    <property type="match status" value="1"/>
</dbReference>
<keyword evidence="13" id="KW-0175">Coiled coil</keyword>
<dbReference type="AlphaFoldDB" id="A0A0Z8EBW3"/>
<name>A0A0Z8EBW3_STRSU</name>
<dbReference type="Pfam" id="PF21090">
    <property type="entry name" value="P-loop_SecA"/>
    <property type="match status" value="2"/>
</dbReference>
<evidence type="ECO:0000256" key="7">
    <source>
        <dbReference type="ARBA" id="ARBA00022840"/>
    </source>
</evidence>
<evidence type="ECO:0000256" key="5">
    <source>
        <dbReference type="ARBA" id="ARBA00022490"/>
    </source>
</evidence>
<keyword evidence="3 12" id="KW-0813">Transport</keyword>
<organism evidence="17 18">
    <name type="scientific">Streptococcus suis</name>
    <dbReference type="NCBI Taxonomy" id="1307"/>
    <lineage>
        <taxon>Bacteria</taxon>
        <taxon>Bacillati</taxon>
        <taxon>Bacillota</taxon>
        <taxon>Bacilli</taxon>
        <taxon>Lactobacillales</taxon>
        <taxon>Streptococcaceae</taxon>
        <taxon>Streptococcus</taxon>
    </lineage>
</organism>
<dbReference type="Pfam" id="PF07517">
    <property type="entry name" value="SecA_DEAD"/>
    <property type="match status" value="1"/>
</dbReference>
<dbReference type="CDD" id="cd18803">
    <property type="entry name" value="SF2_C_secA"/>
    <property type="match status" value="1"/>
</dbReference>
<evidence type="ECO:0000256" key="8">
    <source>
        <dbReference type="ARBA" id="ARBA00022927"/>
    </source>
</evidence>
<dbReference type="GO" id="GO:0008564">
    <property type="term" value="F:protein-exporting ATPase activity"/>
    <property type="evidence" value="ECO:0007669"/>
    <property type="project" value="UniProtKB-EC"/>
</dbReference>
<sequence>MKKLRQFFSMDYYRLKRLKRIFTEIDSLKEEMAGLTDAEMRAKTQEFKARLAAGANLDDLMVEAYALVREAAKRVLGMFPYPVQVMGAIVLHEGNIAEMKTGEGKTLTATMPLYLNALEGKSVMLVTTSGYLARRDAEEMGAVYHFLGLTVACGVDDSDDRTTKAALTKKDIYAADIVYTTNGSLGFDYLFENLATHKNNKYLRPFHYAIIDEADAVLLDTAQTPLIVSGSPRVQSNLYAIADHFVTGLKEGVGYYYNREHGEVWLTQAGMDEAERYFSSQELFDIDHAELVRHVILALQAHKLYTLGKNYVIQDDEVKLLDKTDGRVLTGTRLQGGIHQAIEQKEGVKVTPEMRSIASVTYQNLFLMFDKLAGMTGTGKTAEAEFIETYNMEVIQIPTNKPVIRKDYPDKIYTTMPEKITASLDLVKKIHATGQPILLVTGSVNMSEIYSEMLLLEGIPHSLLNAYNAAKEAQMVAEAGQLGTVTVATNMAGRGTDIKLGPGVRELGGLAVIGTERMKSQRMDLQMRGRSGRQGDPGFSQFFACLEDDLLIENGGKWIQDFYKKNKDLVDPSKPQELTGKRFRKALQHSQEASDGTGRASRGMTLQFDESVKLQRDYVYRERDAIIEGRSQALDILQFAKEDIDLYLKRHPILEAHSLERYILDHITYDFQAFPEHLEVRNHKQVRAFLLGIIEAEIQRKKELLTTDYLQFERLAVLKAIDECWVEEVDYLQQLRIIASARQVAQRNPVFEYHQEAYKGYQKMKEEIKRGILQNILLSDVSYTEKGEMQVYFA</sequence>
<dbReference type="GO" id="GO:0043952">
    <property type="term" value="P:protein transport by the Sec complex"/>
    <property type="evidence" value="ECO:0007669"/>
    <property type="project" value="TreeGrafter"/>
</dbReference>
<dbReference type="NCBIfam" id="TIGR03714">
    <property type="entry name" value="secA2"/>
    <property type="match status" value="1"/>
</dbReference>
<reference evidence="17 18" key="1">
    <citation type="submission" date="2016-02" db="EMBL/GenBank/DDBJ databases">
        <authorList>
            <consortium name="Pathogen Informatics"/>
        </authorList>
    </citation>
    <scope>NUCLEOTIDE SEQUENCE [LARGE SCALE GENOMIC DNA]</scope>
    <source>
        <strain evidence="17 18">LSS52</strain>
    </source>
</reference>
<keyword evidence="7 12" id="KW-0067">ATP-binding</keyword>
<feature type="coiled-coil region" evidence="13">
    <location>
        <begin position="18"/>
        <end position="45"/>
    </location>
</feature>
<protein>
    <recommendedName>
        <fullName evidence="12">Protein translocase subunit SecA</fullName>
        <ecNumber evidence="12">7.4.2.8</ecNumber>
    </recommendedName>
</protein>
<comment type="similarity">
    <text evidence="2 12">Belongs to the SecA family.</text>
</comment>
<evidence type="ECO:0000259" key="16">
    <source>
        <dbReference type="PROSITE" id="PS51196"/>
    </source>
</evidence>
<dbReference type="InterPro" id="IPR044722">
    <property type="entry name" value="SecA_SF2_C"/>
</dbReference>
<dbReference type="InterPro" id="IPR022490">
    <property type="entry name" value="SecA2"/>
</dbReference>
<dbReference type="PROSITE" id="PS01312">
    <property type="entry name" value="SECA"/>
    <property type="match status" value="1"/>
</dbReference>
<evidence type="ECO:0000256" key="1">
    <source>
        <dbReference type="ARBA" id="ARBA00004170"/>
    </source>
</evidence>
<dbReference type="PRINTS" id="PR00906">
    <property type="entry name" value="SECA"/>
</dbReference>
<evidence type="ECO:0000256" key="6">
    <source>
        <dbReference type="ARBA" id="ARBA00022741"/>
    </source>
</evidence>
<dbReference type="Proteomes" id="UP000072794">
    <property type="component" value="Unassembled WGS sequence"/>
</dbReference>
<dbReference type="InterPro" id="IPR014018">
    <property type="entry name" value="SecA_motor_DEAD"/>
</dbReference>
<dbReference type="Pfam" id="PF01043">
    <property type="entry name" value="SecA_PP_bind"/>
    <property type="match status" value="1"/>
</dbReference>
<accession>A0A0Z8EBW3</accession>
<gene>
    <name evidence="17" type="primary">secA_1</name>
    <name evidence="12" type="synonym">secA</name>
    <name evidence="17" type="ORF">ERS132414_00220</name>
</gene>
<dbReference type="InterPro" id="IPR036266">
    <property type="entry name" value="SecA_Wing/Scaffold_sf"/>
</dbReference>
<feature type="binding site" evidence="12">
    <location>
        <position position="84"/>
    </location>
    <ligand>
        <name>ATP</name>
        <dbReference type="ChEBI" id="CHEBI:30616"/>
    </ligand>
</feature>
<dbReference type="InterPro" id="IPR000185">
    <property type="entry name" value="SecA"/>
</dbReference>
<dbReference type="RefSeq" id="WP_044776196.1">
    <property type="nucleotide sequence ID" value="NZ_CEDY01000019.1"/>
</dbReference>
<dbReference type="InterPro" id="IPR011130">
    <property type="entry name" value="SecA_preprotein_X-link_dom"/>
</dbReference>
<evidence type="ECO:0000256" key="3">
    <source>
        <dbReference type="ARBA" id="ARBA00022448"/>
    </source>
</evidence>
<evidence type="ECO:0000256" key="11">
    <source>
        <dbReference type="ARBA" id="ARBA00023136"/>
    </source>
</evidence>
<comment type="function">
    <text evidence="12">Part of the Sec protein translocase complex. Interacts with the SecYEG preprotein conducting channel. Has a central role in coupling the hydrolysis of ATP to the transfer of proteins into and across the cell membrane, serving as an ATP-driven molecular motor driving the stepwise translocation of polypeptide chains across the membrane.</text>
</comment>
<dbReference type="InterPro" id="IPR011116">
    <property type="entry name" value="SecA_Wing/Scaffold"/>
</dbReference>
<feature type="binding site" evidence="12">
    <location>
        <position position="497"/>
    </location>
    <ligand>
        <name>ATP</name>
        <dbReference type="ChEBI" id="CHEBI:30616"/>
    </ligand>
</feature>
<keyword evidence="9 12" id="KW-1278">Translocase</keyword>
<keyword evidence="10 12" id="KW-0811">Translocation</keyword>
<evidence type="ECO:0000256" key="12">
    <source>
        <dbReference type="HAMAP-Rule" id="MF_01382"/>
    </source>
</evidence>
<dbReference type="InterPro" id="IPR001650">
    <property type="entry name" value="Helicase_C-like"/>
</dbReference>
<evidence type="ECO:0000313" key="17">
    <source>
        <dbReference type="EMBL" id="CYU59248.1"/>
    </source>
</evidence>
<comment type="subcellular location">
    <subcellularLocation>
        <location evidence="12">Cell membrane</location>
        <topology evidence="12">Peripheral membrane protein</topology>
        <orientation evidence="12">Cytoplasmic side</orientation>
    </subcellularLocation>
    <subcellularLocation>
        <location evidence="12">Cytoplasm</location>
    </subcellularLocation>
    <subcellularLocation>
        <location evidence="1">Membrane</location>
        <topology evidence="1">Peripheral membrane protein</topology>
    </subcellularLocation>
    <text evidence="12">Distribution is 50-50.</text>
</comment>
<evidence type="ECO:0000256" key="10">
    <source>
        <dbReference type="ARBA" id="ARBA00023010"/>
    </source>
</evidence>
<feature type="domain" description="Helicase C-terminal" evidence="15">
    <location>
        <begin position="419"/>
        <end position="579"/>
    </location>
</feature>
<feature type="domain" description="SecA family profile" evidence="16">
    <location>
        <begin position="1"/>
        <end position="575"/>
    </location>
</feature>
<dbReference type="EMBL" id="FIHA01000003">
    <property type="protein sequence ID" value="CYU59248.1"/>
    <property type="molecule type" value="Genomic_DNA"/>
</dbReference>
<dbReference type="HAMAP" id="MF_01382">
    <property type="entry name" value="SecA"/>
    <property type="match status" value="1"/>
</dbReference>
<evidence type="ECO:0000259" key="14">
    <source>
        <dbReference type="PROSITE" id="PS51192"/>
    </source>
</evidence>
<dbReference type="EC" id="7.4.2.8" evidence="12"/>
<dbReference type="Gene3D" id="1.10.3060.10">
    <property type="entry name" value="Helical scaffold and wing domains of SecA"/>
    <property type="match status" value="1"/>
</dbReference>
<evidence type="ECO:0000256" key="4">
    <source>
        <dbReference type="ARBA" id="ARBA00022475"/>
    </source>
</evidence>
<dbReference type="SMART" id="SM00957">
    <property type="entry name" value="SecA_DEAD"/>
    <property type="match status" value="1"/>
</dbReference>
<comment type="catalytic activity">
    <reaction evidence="12">
        <text>ATP + H2O + cellular proteinSide 1 = ADP + phosphate + cellular proteinSide 2.</text>
        <dbReference type="EC" id="7.4.2.8"/>
    </reaction>
</comment>
<dbReference type="InterPro" id="IPR036670">
    <property type="entry name" value="SecA_X-link_sf"/>
</dbReference>
<comment type="subunit">
    <text evidence="12">Monomer and homodimer. Part of the essential Sec protein translocation apparatus which comprises SecA, SecYEG and auxiliary proteins SecDF. Other proteins may also be involved.</text>
</comment>
<dbReference type="GO" id="GO:0065002">
    <property type="term" value="P:intracellular protein transmembrane transport"/>
    <property type="evidence" value="ECO:0007669"/>
    <property type="project" value="UniProtKB-UniRule"/>
</dbReference>
<dbReference type="SMART" id="SM00958">
    <property type="entry name" value="SecA_PP_bind"/>
    <property type="match status" value="1"/>
</dbReference>
<dbReference type="InterPro" id="IPR011115">
    <property type="entry name" value="SecA_DEAD"/>
</dbReference>
<keyword evidence="8 12" id="KW-0653">Protein transport</keyword>
<evidence type="ECO:0000256" key="9">
    <source>
        <dbReference type="ARBA" id="ARBA00022967"/>
    </source>
</evidence>
<keyword evidence="6 12" id="KW-0547">Nucleotide-binding</keyword>
<dbReference type="GO" id="GO:0006605">
    <property type="term" value="P:protein targeting"/>
    <property type="evidence" value="ECO:0007669"/>
    <property type="project" value="UniProtKB-UniRule"/>
</dbReference>
<feature type="binding site" evidence="12">
    <location>
        <begin position="102"/>
        <end position="106"/>
    </location>
    <ligand>
        <name>ATP</name>
        <dbReference type="ChEBI" id="CHEBI:30616"/>
    </ligand>
</feature>
<dbReference type="NCBIfam" id="NF006630">
    <property type="entry name" value="PRK09200.1"/>
    <property type="match status" value="1"/>
</dbReference>
<dbReference type="PANTHER" id="PTHR30612">
    <property type="entry name" value="SECA INNER MEMBRANE COMPONENT OF SEC PROTEIN SECRETION SYSTEM"/>
    <property type="match status" value="1"/>
</dbReference>
<dbReference type="PROSITE" id="PS51194">
    <property type="entry name" value="HELICASE_CTER"/>
    <property type="match status" value="1"/>
</dbReference>
<dbReference type="GO" id="GO:0031522">
    <property type="term" value="C:cell envelope Sec protein transport complex"/>
    <property type="evidence" value="ECO:0007669"/>
    <property type="project" value="TreeGrafter"/>
</dbReference>
<dbReference type="FunFam" id="3.40.50.300:FF:000429">
    <property type="entry name" value="Preprotein translocase subunit SecA"/>
    <property type="match status" value="1"/>
</dbReference>
<dbReference type="PROSITE" id="PS51196">
    <property type="entry name" value="SECA_MOTOR_DEAD"/>
    <property type="match status" value="1"/>
</dbReference>
<evidence type="ECO:0000313" key="18">
    <source>
        <dbReference type="Proteomes" id="UP000072794"/>
    </source>
</evidence>
<dbReference type="SUPFAM" id="SSF81767">
    <property type="entry name" value="Pre-protein crosslinking domain of SecA"/>
    <property type="match status" value="1"/>
</dbReference>
<dbReference type="SUPFAM" id="SSF81886">
    <property type="entry name" value="Helical scaffold and wing domains of SecA"/>
    <property type="match status" value="1"/>
</dbReference>
<dbReference type="GO" id="GO:0005524">
    <property type="term" value="F:ATP binding"/>
    <property type="evidence" value="ECO:0007669"/>
    <property type="project" value="UniProtKB-UniRule"/>
</dbReference>
<feature type="domain" description="Helicase ATP-binding" evidence="14">
    <location>
        <begin position="86"/>
        <end position="250"/>
    </location>
</feature>
<dbReference type="InterPro" id="IPR027417">
    <property type="entry name" value="P-loop_NTPase"/>
</dbReference>
<dbReference type="PROSITE" id="PS51192">
    <property type="entry name" value="HELICASE_ATP_BIND_1"/>
    <property type="match status" value="1"/>
</dbReference>
<keyword evidence="11 12" id="KW-0472">Membrane</keyword>
<dbReference type="SUPFAM" id="SSF52540">
    <property type="entry name" value="P-loop containing nucleoside triphosphate hydrolases"/>
    <property type="match status" value="2"/>
</dbReference>
<keyword evidence="4 12" id="KW-1003">Cell membrane</keyword>
<dbReference type="InterPro" id="IPR014001">
    <property type="entry name" value="Helicase_ATP-bd"/>
</dbReference>
<evidence type="ECO:0000256" key="2">
    <source>
        <dbReference type="ARBA" id="ARBA00007650"/>
    </source>
</evidence>
<evidence type="ECO:0000256" key="13">
    <source>
        <dbReference type="SAM" id="Coils"/>
    </source>
</evidence>
<evidence type="ECO:0000259" key="15">
    <source>
        <dbReference type="PROSITE" id="PS51194"/>
    </source>
</evidence>
<keyword evidence="5 12" id="KW-0963">Cytoplasm</keyword>
<dbReference type="InterPro" id="IPR020937">
    <property type="entry name" value="SecA_CS"/>
</dbReference>
<dbReference type="Gene3D" id="3.40.50.300">
    <property type="entry name" value="P-loop containing nucleotide triphosphate hydrolases"/>
    <property type="match status" value="2"/>
</dbReference>
<dbReference type="Pfam" id="PF07516">
    <property type="entry name" value="SecA_SW"/>
    <property type="match status" value="1"/>
</dbReference>
<dbReference type="GO" id="GO:0017038">
    <property type="term" value="P:protein import"/>
    <property type="evidence" value="ECO:0007669"/>
    <property type="project" value="InterPro"/>
</dbReference>